<protein>
    <submittedName>
        <fullName evidence="2">Zinc finger CCHC domain-containing protein 10</fullName>
    </submittedName>
</protein>
<feature type="compositionally biased region" description="Low complexity" evidence="1">
    <location>
        <begin position="89"/>
        <end position="118"/>
    </location>
</feature>
<evidence type="ECO:0000313" key="2">
    <source>
        <dbReference type="EMBL" id="KAL5111164.1"/>
    </source>
</evidence>
<feature type="compositionally biased region" description="Low complexity" evidence="1">
    <location>
        <begin position="68"/>
        <end position="82"/>
    </location>
</feature>
<gene>
    <name evidence="2" type="ORF">TcWFU_000431</name>
</gene>
<comment type="caution">
    <text evidence="2">The sequence shown here is derived from an EMBL/GenBank/DDBJ whole genome shotgun (WGS) entry which is preliminary data.</text>
</comment>
<sequence length="263" mass="29327">MSNLRLPAFYYKKASSETKKFCQKCLQDGHWTYECKGKHKYLERESRTAHLSRRMAKVSKEESKRGASDSSLSSSSTSSSSSDSEDSSDSSSSSSYTTSSSDGSKKSSSSFGSSSDSSISSSYIWLHGIGRGSSAQSSNFNVLHVPGVDASAQNVRCSAQFGRVYRNKGRYKSSMTFIQNDGHSDHLTCVLLESHKILHQKFNRSEPHALKKTNIISSVRQCQNLYSTVVLCVMFPQCRYAELSEMVDDLWRIHKLSPPKVYQ</sequence>
<evidence type="ECO:0000313" key="3">
    <source>
        <dbReference type="Proteomes" id="UP001651158"/>
    </source>
</evidence>
<name>A0ABR4QNE6_9CEST</name>
<proteinExistence type="predicted"/>
<feature type="region of interest" description="Disordered" evidence="1">
    <location>
        <begin position="44"/>
        <end position="118"/>
    </location>
</feature>
<organism evidence="2 3">
    <name type="scientific">Taenia crassiceps</name>
    <dbReference type="NCBI Taxonomy" id="6207"/>
    <lineage>
        <taxon>Eukaryota</taxon>
        <taxon>Metazoa</taxon>
        <taxon>Spiralia</taxon>
        <taxon>Lophotrochozoa</taxon>
        <taxon>Platyhelminthes</taxon>
        <taxon>Cestoda</taxon>
        <taxon>Eucestoda</taxon>
        <taxon>Cyclophyllidea</taxon>
        <taxon>Taeniidae</taxon>
        <taxon>Taenia</taxon>
    </lineage>
</organism>
<feature type="compositionally biased region" description="Basic and acidic residues" evidence="1">
    <location>
        <begin position="58"/>
        <end position="67"/>
    </location>
</feature>
<keyword evidence="3" id="KW-1185">Reference proteome</keyword>
<dbReference type="Pfam" id="PF13917">
    <property type="entry name" value="zf-CCHC_3"/>
    <property type="match status" value="1"/>
</dbReference>
<evidence type="ECO:0000256" key="1">
    <source>
        <dbReference type="SAM" id="MobiDB-lite"/>
    </source>
</evidence>
<dbReference type="Proteomes" id="UP001651158">
    <property type="component" value="Unassembled WGS sequence"/>
</dbReference>
<dbReference type="EMBL" id="JAKROA010000001">
    <property type="protein sequence ID" value="KAL5111164.1"/>
    <property type="molecule type" value="Genomic_DNA"/>
</dbReference>
<accession>A0ABR4QNE6</accession>
<reference evidence="2 3" key="1">
    <citation type="journal article" date="2022" name="Front. Cell. Infect. Microbiol.">
        <title>The Genomes of Two Strains of Taenia crassiceps the Animal Model for the Study of Human Cysticercosis.</title>
        <authorList>
            <person name="Bobes R.J."/>
            <person name="Estrada K."/>
            <person name="Rios-Valencia D.G."/>
            <person name="Calderon-Gallegos A."/>
            <person name="de la Torre P."/>
            <person name="Carrero J.C."/>
            <person name="Sanchez-Flores A."/>
            <person name="Laclette J.P."/>
        </authorList>
    </citation>
    <scope>NUCLEOTIDE SEQUENCE [LARGE SCALE GENOMIC DNA]</scope>
    <source>
        <strain evidence="2">WFUcys</strain>
    </source>
</reference>